<keyword evidence="14" id="KW-0808">Transferase</keyword>
<gene>
    <name evidence="14" type="ORF">BAA01_03485</name>
</gene>
<dbReference type="Proteomes" id="UP000196475">
    <property type="component" value="Unassembled WGS sequence"/>
</dbReference>
<comment type="cofactor">
    <cofactor evidence="2">
        <name>a divalent metal cation</name>
        <dbReference type="ChEBI" id="CHEBI:60240"/>
    </cofactor>
</comment>
<comment type="caution">
    <text evidence="14">The sequence shown here is derived from an EMBL/GenBank/DDBJ whole genome shotgun (WGS) entry which is preliminary data.</text>
</comment>
<dbReference type="AlphaFoldDB" id="A0A1Y3PAA7"/>
<dbReference type="PANTHER" id="PTHR33254:SF4">
    <property type="entry name" value="4-HYDROXY-4-METHYL-2-OXOGLUTARATE ALDOLASE 3-RELATED"/>
    <property type="match status" value="1"/>
</dbReference>
<keyword evidence="13" id="KW-0460">Magnesium</keyword>
<dbReference type="CDD" id="cd16841">
    <property type="entry name" value="RraA_family"/>
    <property type="match status" value="1"/>
</dbReference>
<evidence type="ECO:0000256" key="8">
    <source>
        <dbReference type="ARBA" id="ARBA00025046"/>
    </source>
</evidence>
<keyword evidence="14" id="KW-0489">Methyltransferase</keyword>
<evidence type="ECO:0000256" key="13">
    <source>
        <dbReference type="PIRSR" id="PIRSR605493-1"/>
    </source>
</evidence>
<evidence type="ECO:0000256" key="6">
    <source>
        <dbReference type="ARBA" id="ARBA00012947"/>
    </source>
</evidence>
<dbReference type="GO" id="GO:0046872">
    <property type="term" value="F:metal ion binding"/>
    <property type="evidence" value="ECO:0007669"/>
    <property type="project" value="UniProtKB-KW"/>
</dbReference>
<comment type="subunit">
    <text evidence="4">Homotrimer.</text>
</comment>
<name>A0A1Y3PAA7_9BACI</name>
<evidence type="ECO:0000256" key="4">
    <source>
        <dbReference type="ARBA" id="ARBA00011233"/>
    </source>
</evidence>
<protein>
    <recommendedName>
        <fullName evidence="7">Putative 4-hydroxy-4-methyl-2-oxoglutarate aldolase</fullName>
        <ecNumber evidence="6">4.1.1.112</ecNumber>
        <ecNumber evidence="5">4.1.3.17</ecNumber>
    </recommendedName>
    <alternativeName>
        <fullName evidence="11">Oxaloacetate decarboxylase</fullName>
    </alternativeName>
    <alternativeName>
        <fullName evidence="9">Regulator of ribonuclease activity homolog</fullName>
    </alternativeName>
    <alternativeName>
        <fullName evidence="10">RraA-like protein</fullName>
    </alternativeName>
</protein>
<dbReference type="GO" id="GO:0047443">
    <property type="term" value="F:4-hydroxy-4-methyl-2-oxoglutarate aldolase activity"/>
    <property type="evidence" value="ECO:0007669"/>
    <property type="project" value="UniProtKB-EC"/>
</dbReference>
<dbReference type="GO" id="GO:0032259">
    <property type="term" value="P:methylation"/>
    <property type="evidence" value="ECO:0007669"/>
    <property type="project" value="UniProtKB-KW"/>
</dbReference>
<dbReference type="InterPro" id="IPR005493">
    <property type="entry name" value="RraA/RraA-like"/>
</dbReference>
<comment type="catalytic activity">
    <reaction evidence="1">
        <text>4-hydroxy-4-methyl-2-oxoglutarate = 2 pyruvate</text>
        <dbReference type="Rhea" id="RHEA:22748"/>
        <dbReference type="ChEBI" id="CHEBI:15361"/>
        <dbReference type="ChEBI" id="CHEBI:58276"/>
        <dbReference type="EC" id="4.1.3.17"/>
    </reaction>
</comment>
<feature type="binding site" evidence="13">
    <location>
        <position position="160"/>
    </location>
    <ligand>
        <name>Mg(2+)</name>
        <dbReference type="ChEBI" id="CHEBI:18420"/>
    </ligand>
</feature>
<evidence type="ECO:0000313" key="14">
    <source>
        <dbReference type="EMBL" id="OUM84283.1"/>
    </source>
</evidence>
<evidence type="ECO:0000256" key="10">
    <source>
        <dbReference type="ARBA" id="ARBA00030169"/>
    </source>
</evidence>
<proteinExistence type="inferred from homology"/>
<evidence type="ECO:0000256" key="9">
    <source>
        <dbReference type="ARBA" id="ARBA00029596"/>
    </source>
</evidence>
<dbReference type="Pfam" id="PF03737">
    <property type="entry name" value="RraA-like"/>
    <property type="match status" value="1"/>
</dbReference>
<dbReference type="GO" id="GO:0008168">
    <property type="term" value="F:methyltransferase activity"/>
    <property type="evidence" value="ECO:0007669"/>
    <property type="project" value="UniProtKB-KW"/>
</dbReference>
<evidence type="ECO:0000256" key="1">
    <source>
        <dbReference type="ARBA" id="ARBA00001342"/>
    </source>
</evidence>
<evidence type="ECO:0000256" key="5">
    <source>
        <dbReference type="ARBA" id="ARBA00012213"/>
    </source>
</evidence>
<dbReference type="GO" id="GO:0008948">
    <property type="term" value="F:oxaloacetate decarboxylase activity"/>
    <property type="evidence" value="ECO:0007669"/>
    <property type="project" value="UniProtKB-EC"/>
</dbReference>
<dbReference type="Gene3D" id="3.50.30.40">
    <property type="entry name" value="Ribonuclease E inhibitor RraA/RraA-like"/>
    <property type="match status" value="1"/>
</dbReference>
<reference evidence="15" key="1">
    <citation type="submission" date="2016-06" db="EMBL/GenBank/DDBJ databases">
        <authorList>
            <person name="Nascimento L."/>
            <person name="Pereira R.V."/>
            <person name="Martins L.F."/>
            <person name="Quaggio R.B."/>
            <person name="Silva A.M."/>
            <person name="Setubal J.C."/>
        </authorList>
    </citation>
    <scope>NUCLEOTIDE SEQUENCE [LARGE SCALE GENOMIC DNA]</scope>
</reference>
<accession>A0A1Y3PAA7</accession>
<organism evidence="14 15">
    <name type="scientific">Bacillus thermozeamaize</name>
    <dbReference type="NCBI Taxonomy" id="230954"/>
    <lineage>
        <taxon>Bacteria</taxon>
        <taxon>Bacillati</taxon>
        <taxon>Bacillota</taxon>
        <taxon>Bacilli</taxon>
        <taxon>Bacillales</taxon>
        <taxon>Bacillaceae</taxon>
        <taxon>Bacillus</taxon>
    </lineage>
</organism>
<comment type="similarity">
    <text evidence="3">Belongs to the class II aldolase/RraA-like family.</text>
</comment>
<feature type="binding site" evidence="13">
    <location>
        <position position="159"/>
    </location>
    <ligand>
        <name>substrate</name>
    </ligand>
</feature>
<dbReference type="SUPFAM" id="SSF89562">
    <property type="entry name" value="RraA-like"/>
    <property type="match status" value="1"/>
</dbReference>
<dbReference type="EMBL" id="LZRT01000135">
    <property type="protein sequence ID" value="OUM84283.1"/>
    <property type="molecule type" value="Genomic_DNA"/>
</dbReference>
<evidence type="ECO:0000256" key="7">
    <source>
        <dbReference type="ARBA" id="ARBA00016549"/>
    </source>
</evidence>
<dbReference type="PANTHER" id="PTHR33254">
    <property type="entry name" value="4-HYDROXY-4-METHYL-2-OXOGLUTARATE ALDOLASE 3-RELATED"/>
    <property type="match status" value="1"/>
</dbReference>
<evidence type="ECO:0000256" key="2">
    <source>
        <dbReference type="ARBA" id="ARBA00001968"/>
    </source>
</evidence>
<evidence type="ECO:0000256" key="12">
    <source>
        <dbReference type="ARBA" id="ARBA00047973"/>
    </source>
</evidence>
<dbReference type="EC" id="4.1.3.17" evidence="5"/>
<keyword evidence="13" id="KW-0479">Metal-binding</keyword>
<comment type="function">
    <text evidence="8">Catalyzes the aldol cleavage of 4-hydroxy-4-methyl-2-oxoglutarate (HMG) into 2 molecules of pyruvate. Also contains a secondary oxaloacetate (OAA) decarboxylase activity due to the common pyruvate enolate transition state formed following C-C bond cleavage in the retro-aldol and decarboxylation reactions.</text>
</comment>
<sequence length="261" mass="28883">MSSTLDLEYEEYKQAGRIWGLVPKERIKKIKFSRVSKEVINQFLSLRDLTSTVSDVLDSLGISGAVPASYLKPIATGQKVVGHAVTIKNIPERKTPTQGYYDKDFIRMSTRDIYYLAEPGDVVVIDTFGNLDISSMGGQSATVAKSRGLAGSIVNGAVRDADTIRNINYPVWSCGITPITGKFRIEAIELNGPVNLHNVVVHPGDLIIADDSGVCVVPFDRIEEVLKAVKSIIEEEEVMRNLIESNAPIEQLRPLYRKRYS</sequence>
<dbReference type="EC" id="4.1.1.112" evidence="6"/>
<evidence type="ECO:0000256" key="11">
    <source>
        <dbReference type="ARBA" id="ARBA00032305"/>
    </source>
</evidence>
<evidence type="ECO:0000313" key="15">
    <source>
        <dbReference type="Proteomes" id="UP000196475"/>
    </source>
</evidence>
<comment type="catalytic activity">
    <reaction evidence="12">
        <text>oxaloacetate + H(+) = pyruvate + CO2</text>
        <dbReference type="Rhea" id="RHEA:15641"/>
        <dbReference type="ChEBI" id="CHEBI:15361"/>
        <dbReference type="ChEBI" id="CHEBI:15378"/>
        <dbReference type="ChEBI" id="CHEBI:16452"/>
        <dbReference type="ChEBI" id="CHEBI:16526"/>
        <dbReference type="EC" id="4.1.1.112"/>
    </reaction>
</comment>
<comment type="cofactor">
    <cofactor evidence="13">
        <name>Mg(2+)</name>
        <dbReference type="ChEBI" id="CHEBI:18420"/>
    </cofactor>
</comment>
<evidence type="ECO:0000256" key="3">
    <source>
        <dbReference type="ARBA" id="ARBA00008621"/>
    </source>
</evidence>
<dbReference type="InterPro" id="IPR036704">
    <property type="entry name" value="RraA/RraA-like_sf"/>
</dbReference>